<evidence type="ECO:0000313" key="1">
    <source>
        <dbReference type="EMBL" id="GCL43137.1"/>
    </source>
</evidence>
<dbReference type="AlphaFoldDB" id="A0A480ADW8"/>
<name>A0A480ADW8_9CYAN</name>
<sequence>MQITIEIPEDIGNQLQQNWQDLPQKLLEALAVEAYRNKIMTAVQIQELLKFPSLQETEHFLEQSQISLDYRQENLVQDQQTKTLADAFNELQQICIEEDYSLEIPSRQDRPNFFF</sequence>
<reference evidence="2" key="1">
    <citation type="submission" date="2019-02" db="EMBL/GenBank/DDBJ databases">
        <title>Draft genome sequence of Dolichospermum planctonicum NIES-80.</title>
        <authorList>
            <person name="Yamaguchi H."/>
            <person name="Suzuki S."/>
            <person name="Kawachi M."/>
        </authorList>
    </citation>
    <scope>NUCLEOTIDE SEQUENCE [LARGE SCALE GENOMIC DNA]</scope>
    <source>
        <strain evidence="2">NIES-80</strain>
    </source>
</reference>
<dbReference type="OrthoDB" id="531849at2"/>
<evidence type="ECO:0000313" key="2">
    <source>
        <dbReference type="Proteomes" id="UP000299367"/>
    </source>
</evidence>
<dbReference type="Pfam" id="PF03683">
    <property type="entry name" value="UPF0175"/>
    <property type="match status" value="1"/>
</dbReference>
<dbReference type="EMBL" id="BJCF01000033">
    <property type="protein sequence ID" value="GCL43137.1"/>
    <property type="molecule type" value="Genomic_DNA"/>
</dbReference>
<organism evidence="1 2">
    <name type="scientific">Dolichospermum planctonicum</name>
    <dbReference type="NCBI Taxonomy" id="136072"/>
    <lineage>
        <taxon>Bacteria</taxon>
        <taxon>Bacillati</taxon>
        <taxon>Cyanobacteriota</taxon>
        <taxon>Cyanophyceae</taxon>
        <taxon>Nostocales</taxon>
        <taxon>Aphanizomenonaceae</taxon>
        <taxon>Dolichospermum</taxon>
    </lineage>
</organism>
<comment type="caution">
    <text evidence="1">The sequence shown here is derived from an EMBL/GenBank/DDBJ whole genome shotgun (WGS) entry which is preliminary data.</text>
</comment>
<accession>A0A480ADW8</accession>
<dbReference type="InterPro" id="IPR005368">
    <property type="entry name" value="UPF0175"/>
</dbReference>
<protein>
    <submittedName>
        <fullName evidence="1">Uncharacterized protein</fullName>
    </submittedName>
</protein>
<gene>
    <name evidence="1" type="ORF">NIES80_28490</name>
</gene>
<dbReference type="RefSeq" id="WP_137908648.1">
    <property type="nucleotide sequence ID" value="NZ_BJCF01000033.1"/>
</dbReference>
<proteinExistence type="predicted"/>
<dbReference type="Proteomes" id="UP000299367">
    <property type="component" value="Unassembled WGS sequence"/>
</dbReference>